<dbReference type="Pfam" id="PF17863">
    <property type="entry name" value="AAA_lid_2"/>
    <property type="match status" value="1"/>
</dbReference>
<dbReference type="EMBL" id="METM01000026">
    <property type="protein sequence ID" value="OGB89373.1"/>
    <property type="molecule type" value="Genomic_DNA"/>
</dbReference>
<dbReference type="Pfam" id="PF07728">
    <property type="entry name" value="AAA_5"/>
    <property type="match status" value="1"/>
</dbReference>
<dbReference type="InterPro" id="IPR011704">
    <property type="entry name" value="ATPase_dyneun-rel_AAA"/>
</dbReference>
<dbReference type="InterPro" id="IPR041628">
    <property type="entry name" value="ChlI/MoxR_AAA_lid"/>
</dbReference>
<evidence type="ECO:0000259" key="3">
    <source>
        <dbReference type="Pfam" id="PF17863"/>
    </source>
</evidence>
<dbReference type="Gene3D" id="3.40.50.300">
    <property type="entry name" value="P-loop containing nucleotide triphosphate hydrolases"/>
    <property type="match status" value="1"/>
</dbReference>
<dbReference type="PANTHER" id="PTHR23150:SF19">
    <property type="entry name" value="FORMYLGLYCINE-GENERATING ENZYME"/>
    <property type="match status" value="1"/>
</dbReference>
<reference evidence="4 5" key="1">
    <citation type="journal article" date="2016" name="Nat. Commun.">
        <title>Thousands of microbial genomes shed light on interconnected biogeochemical processes in an aquifer system.</title>
        <authorList>
            <person name="Anantharaman K."/>
            <person name="Brown C.T."/>
            <person name="Hug L.A."/>
            <person name="Sharon I."/>
            <person name="Castelle C.J."/>
            <person name="Probst A.J."/>
            <person name="Thomas B.C."/>
            <person name="Singh A."/>
            <person name="Wilkins M.J."/>
            <person name="Karaoz U."/>
            <person name="Brodie E.L."/>
            <person name="Williams K.H."/>
            <person name="Hubbard S.S."/>
            <person name="Banfield J.F."/>
        </authorList>
    </citation>
    <scope>NUCLEOTIDE SEQUENCE [LARGE SCALE GENOMIC DNA]</scope>
</reference>
<evidence type="ECO:0008006" key="6">
    <source>
        <dbReference type="Google" id="ProtNLM"/>
    </source>
</evidence>
<dbReference type="AlphaFoldDB" id="A0A1F4Q011"/>
<dbReference type="Pfam" id="PF03781">
    <property type="entry name" value="FGE-sulfatase"/>
    <property type="match status" value="1"/>
</dbReference>
<dbReference type="GO" id="GO:0016887">
    <property type="term" value="F:ATP hydrolysis activity"/>
    <property type="evidence" value="ECO:0007669"/>
    <property type="project" value="InterPro"/>
</dbReference>
<name>A0A1F4Q011_UNCSA</name>
<comment type="caution">
    <text evidence="4">The sequence shown here is derived from an EMBL/GenBank/DDBJ whole genome shotgun (WGS) entry which is preliminary data.</text>
</comment>
<dbReference type="Gene3D" id="1.10.8.80">
    <property type="entry name" value="Magnesium chelatase subunit I, C-Terminal domain"/>
    <property type="match status" value="1"/>
</dbReference>
<dbReference type="Proteomes" id="UP000178724">
    <property type="component" value="Unassembled WGS sequence"/>
</dbReference>
<evidence type="ECO:0000313" key="4">
    <source>
        <dbReference type="EMBL" id="OGB89373.1"/>
    </source>
</evidence>
<evidence type="ECO:0000313" key="5">
    <source>
        <dbReference type="Proteomes" id="UP000178724"/>
    </source>
</evidence>
<dbReference type="SUPFAM" id="SSF52540">
    <property type="entry name" value="P-loop containing nucleoside triphosphate hydrolases"/>
    <property type="match status" value="1"/>
</dbReference>
<dbReference type="PANTHER" id="PTHR23150">
    <property type="entry name" value="SULFATASE MODIFYING FACTOR 1, 2"/>
    <property type="match status" value="1"/>
</dbReference>
<sequence>MVGLPADMGFEKGGEEAVEIALPDGTIMKMCPESYASFILFPMLTSLVNGRIVMLGDPGLGKTQIATLMGQMTGLPLPAIRAGMVNGHPQLTMADLFGNLDLAEYAKGNISPVWRDIVKSRFRFVNEFNRIPTKTQSGLLAALAEQFVELFNSTFEMKDAPWFFTANEANGGGTYQVIAALWDRMDASVRATPVNAHYLEKARGIDNRADFPEHLRLSEEETKVINKRIEGLPVDKAAEERLTYFFSQLNACEKAAEDVNHRFKSHIVEGEKRGDALWSGAHDDANEYIGAQIENTVGTRIYFSIIRYAKALAWFRGKEQVETEDIAAVLPAVMSHRIKPNRSAQAEDRWAWVSKLWQKAMDRYDERERNTDRLSLARLKEELGTIPLSDQPARIEQYMKEFTAQMDGSAGIEELLSMKLLYEETMRKVKEQGITLIARPRPPRPPRHRGKAGGTILTPEEVLAMHQAGRMPAIGSWVRIPGMDLLVSPHTVTNKEIGKWMKKGGYKRDEGWSEAGGKWREEEKIVRPAYWDVPRFNQPEQPVVGFSWYEAEAYLGSKGLMFLTEAQWEEVARGGLRGKTYPWGDEEPTAELAHFEQPGNTGAPLNVTQLFRPNNYGVFHMAGNVWQWCQDCHDSNKNTKVLRGGSWSRAAVLLRVAYRGYYAPDGRFNGIGCRAARTP</sequence>
<evidence type="ECO:0000259" key="1">
    <source>
        <dbReference type="Pfam" id="PF03781"/>
    </source>
</evidence>
<feature type="domain" description="ChlI/MoxR AAA lid" evidence="3">
    <location>
        <begin position="293"/>
        <end position="347"/>
    </location>
</feature>
<dbReference type="InterPro" id="IPR051043">
    <property type="entry name" value="Sulfatase_Mod_Factor_Kinase"/>
</dbReference>
<proteinExistence type="predicted"/>
<accession>A0A1F4Q011</accession>
<organism evidence="4 5">
    <name type="scientific">candidate division WOR-1 bacterium RIFCSPHIGHO2_01_FULL_53_15</name>
    <dbReference type="NCBI Taxonomy" id="1802564"/>
    <lineage>
        <taxon>Bacteria</taxon>
        <taxon>Bacillati</taxon>
        <taxon>Saganbacteria</taxon>
    </lineage>
</organism>
<dbReference type="Gene3D" id="3.90.1580.10">
    <property type="entry name" value="paralog of FGE (formylglycine-generating enzyme)"/>
    <property type="match status" value="1"/>
</dbReference>
<dbReference type="InterPro" id="IPR027417">
    <property type="entry name" value="P-loop_NTPase"/>
</dbReference>
<dbReference type="InterPro" id="IPR005532">
    <property type="entry name" value="SUMF_dom"/>
</dbReference>
<dbReference type="GO" id="GO:0120147">
    <property type="term" value="F:formylglycine-generating oxidase activity"/>
    <property type="evidence" value="ECO:0007669"/>
    <property type="project" value="TreeGrafter"/>
</dbReference>
<evidence type="ECO:0000259" key="2">
    <source>
        <dbReference type="Pfam" id="PF07728"/>
    </source>
</evidence>
<gene>
    <name evidence="4" type="ORF">A2625_07780</name>
</gene>
<dbReference type="InterPro" id="IPR042095">
    <property type="entry name" value="SUMF_sf"/>
</dbReference>
<dbReference type="GO" id="GO:0005524">
    <property type="term" value="F:ATP binding"/>
    <property type="evidence" value="ECO:0007669"/>
    <property type="project" value="InterPro"/>
</dbReference>
<protein>
    <recommendedName>
        <fullName evidence="6">AAA+ ATPase domain-containing protein</fullName>
    </recommendedName>
</protein>
<feature type="domain" description="ATPase dynein-related AAA" evidence="2">
    <location>
        <begin position="52"/>
        <end position="185"/>
    </location>
</feature>
<feature type="domain" description="Sulfatase-modifying factor enzyme-like" evidence="1">
    <location>
        <begin position="487"/>
        <end position="677"/>
    </location>
</feature>
<dbReference type="SUPFAM" id="SSF56436">
    <property type="entry name" value="C-type lectin-like"/>
    <property type="match status" value="1"/>
</dbReference>
<dbReference type="InterPro" id="IPR016187">
    <property type="entry name" value="CTDL_fold"/>
</dbReference>